<reference evidence="1 2" key="1">
    <citation type="journal article" date="2023" name="BMC Biol.">
        <title>The compact genome of the sponge Oopsacas minuta (Hexactinellida) is lacking key metazoan core genes.</title>
        <authorList>
            <person name="Santini S."/>
            <person name="Schenkelaars Q."/>
            <person name="Jourda C."/>
            <person name="Duchesne M."/>
            <person name="Belahbib H."/>
            <person name="Rocher C."/>
            <person name="Selva M."/>
            <person name="Riesgo A."/>
            <person name="Vervoort M."/>
            <person name="Leys S.P."/>
            <person name="Kodjabachian L."/>
            <person name="Le Bivic A."/>
            <person name="Borchiellini C."/>
            <person name="Claverie J.M."/>
            <person name="Renard E."/>
        </authorList>
    </citation>
    <scope>NUCLEOTIDE SEQUENCE [LARGE SCALE GENOMIC DNA]</scope>
    <source>
        <strain evidence="1">SPO-2</strain>
    </source>
</reference>
<protein>
    <submittedName>
        <fullName evidence="1">Uncharacterized protein</fullName>
    </submittedName>
</protein>
<proteinExistence type="predicted"/>
<keyword evidence="2" id="KW-1185">Reference proteome</keyword>
<accession>A0AAV7KBP8</accession>
<dbReference type="AlphaFoldDB" id="A0AAV7KBP8"/>
<sequence length="99" mass="11309">MPISPSFPFDGKVPAVSRRRQHSQLATSIDDDTKRILIVKEDERLKLLREIKENLLSIGNVLQLLPEMVQNQTAIINLLAQQSFPFVAPSRFPTNFPPW</sequence>
<gene>
    <name evidence="1" type="ORF">LOD99_11070</name>
</gene>
<evidence type="ECO:0000313" key="1">
    <source>
        <dbReference type="EMBL" id="KAI6658355.1"/>
    </source>
</evidence>
<evidence type="ECO:0000313" key="2">
    <source>
        <dbReference type="Proteomes" id="UP001165289"/>
    </source>
</evidence>
<name>A0AAV7KBP8_9METZ</name>
<organism evidence="1 2">
    <name type="scientific">Oopsacas minuta</name>
    <dbReference type="NCBI Taxonomy" id="111878"/>
    <lineage>
        <taxon>Eukaryota</taxon>
        <taxon>Metazoa</taxon>
        <taxon>Porifera</taxon>
        <taxon>Hexactinellida</taxon>
        <taxon>Hexasterophora</taxon>
        <taxon>Lyssacinosida</taxon>
        <taxon>Leucopsacidae</taxon>
        <taxon>Oopsacas</taxon>
    </lineage>
</organism>
<dbReference type="EMBL" id="JAKMXF010000095">
    <property type="protein sequence ID" value="KAI6658355.1"/>
    <property type="molecule type" value="Genomic_DNA"/>
</dbReference>
<comment type="caution">
    <text evidence="1">The sequence shown here is derived from an EMBL/GenBank/DDBJ whole genome shotgun (WGS) entry which is preliminary data.</text>
</comment>
<dbReference type="Proteomes" id="UP001165289">
    <property type="component" value="Unassembled WGS sequence"/>
</dbReference>